<reference evidence="3" key="3">
    <citation type="submission" date="2025-09" db="UniProtKB">
        <authorList>
            <consortium name="Ensembl"/>
        </authorList>
    </citation>
    <scope>IDENTIFICATION</scope>
</reference>
<dbReference type="InterPro" id="IPR036291">
    <property type="entry name" value="NAD(P)-bd_dom_sf"/>
</dbReference>
<dbReference type="PRINTS" id="PR00081">
    <property type="entry name" value="GDHRDH"/>
</dbReference>
<dbReference type="NCBIfam" id="NF005559">
    <property type="entry name" value="PRK07231.1"/>
    <property type="match status" value="1"/>
</dbReference>
<dbReference type="SUPFAM" id="SSF51735">
    <property type="entry name" value="NAD(P)-binding Rossmann-fold domains"/>
    <property type="match status" value="1"/>
</dbReference>
<proteinExistence type="inferred from homology"/>
<sequence length="253" mass="26715">TSVLGRFTGKTAIVTASTDGIGFAIAQRLGQDGAHVVISSRKEANVNKTVDMLKEQKLSASGVVCHVGKGSDRAKLLEQVKSVHGRADILVCNAAVNPYFGPMLGTPENAVDKIFEVNVKSTFMLIKESVPLLQAGTNPSILVVSSIAAYHSMDFLGMYSVSKTALVALTKTLAPELGPMNIRINCLSPGIIKTKFSSALWKDPALHKQFLKQVPLGRVGLPEDCGNVAAHMCSDDAAYMTGESVVVSGGMPS</sequence>
<dbReference type="STRING" id="51511.ENSCSAVP00000014321"/>
<reference evidence="4" key="1">
    <citation type="submission" date="2003-08" db="EMBL/GenBank/DDBJ databases">
        <authorList>
            <person name="Birren B."/>
            <person name="Nusbaum C."/>
            <person name="Abebe A."/>
            <person name="Abouelleil A."/>
            <person name="Adekoya E."/>
            <person name="Ait-zahra M."/>
            <person name="Allen N."/>
            <person name="Allen T."/>
            <person name="An P."/>
            <person name="Anderson M."/>
            <person name="Anderson S."/>
            <person name="Arachchi H."/>
            <person name="Armbruster J."/>
            <person name="Bachantsang P."/>
            <person name="Baldwin J."/>
            <person name="Barry A."/>
            <person name="Bayul T."/>
            <person name="Blitshsteyn B."/>
            <person name="Bloom T."/>
            <person name="Blye J."/>
            <person name="Boguslavskiy L."/>
            <person name="Borowsky M."/>
            <person name="Boukhgalter B."/>
            <person name="Brunache A."/>
            <person name="Butler J."/>
            <person name="Calixte N."/>
            <person name="Calvo S."/>
            <person name="Camarata J."/>
            <person name="Campo K."/>
            <person name="Chang J."/>
            <person name="Cheshatsang Y."/>
            <person name="Citroen M."/>
            <person name="Collymore A."/>
            <person name="Considine T."/>
            <person name="Cook A."/>
            <person name="Cooke P."/>
            <person name="Corum B."/>
            <person name="Cuomo C."/>
            <person name="David R."/>
            <person name="Dawoe T."/>
            <person name="Degray S."/>
            <person name="Dodge S."/>
            <person name="Dooley K."/>
            <person name="Dorje P."/>
            <person name="Dorjee K."/>
            <person name="Dorris L."/>
            <person name="Duffey N."/>
            <person name="Dupes A."/>
            <person name="Elkins T."/>
            <person name="Engels R."/>
            <person name="Erickson J."/>
            <person name="Farina A."/>
            <person name="Faro S."/>
            <person name="Ferreira P."/>
            <person name="Fischer H."/>
            <person name="Fitzgerald M."/>
            <person name="Foley K."/>
            <person name="Gage D."/>
            <person name="Galagan J."/>
            <person name="Gearin G."/>
            <person name="Gnerre S."/>
            <person name="Gnirke A."/>
            <person name="Goyette A."/>
            <person name="Graham J."/>
            <person name="Grandbois E."/>
            <person name="Gyaltsen K."/>
            <person name="Hafez N."/>
            <person name="Hagopian D."/>
            <person name="Hagos B."/>
            <person name="Hall J."/>
            <person name="Hatcher B."/>
            <person name="Heller A."/>
            <person name="Higgins H."/>
            <person name="Honan T."/>
            <person name="Horn A."/>
            <person name="Houde N."/>
            <person name="Hughes L."/>
            <person name="Hulme W."/>
            <person name="Husby E."/>
            <person name="Iliev I."/>
            <person name="Jaffe D."/>
            <person name="Jones C."/>
            <person name="Kamal M."/>
            <person name="Kamat A."/>
            <person name="Kamvysselis M."/>
            <person name="Karlsson E."/>
            <person name="Kells C."/>
            <person name="Kieu A."/>
            <person name="Kisner P."/>
            <person name="Kodira C."/>
            <person name="Kulbokas E."/>
            <person name="Labutti K."/>
            <person name="Lama D."/>
            <person name="Landers T."/>
            <person name="Leger J."/>
            <person name="Levine S."/>
            <person name="Lewis D."/>
            <person name="Lewis T."/>
            <person name="Lindblad-toh K."/>
            <person name="Liu X."/>
            <person name="Lokyitsang T."/>
            <person name="Lokyitsang Y."/>
            <person name="Lucien O."/>
            <person name="Lui A."/>
            <person name="Ma L.J."/>
            <person name="Mabbitt R."/>
            <person name="Macdonald J."/>
            <person name="Maclean C."/>
            <person name="Major J."/>
            <person name="Manning J."/>
            <person name="Marabella R."/>
            <person name="Maru K."/>
            <person name="Matthews C."/>
            <person name="Mauceli E."/>
            <person name="Mccarthy M."/>
            <person name="Mcdonough S."/>
            <person name="Mcghee T."/>
            <person name="Meldrim J."/>
            <person name="Meneus L."/>
            <person name="Mesirov J."/>
            <person name="Mihalev A."/>
            <person name="Mihova T."/>
            <person name="Mikkelsen T."/>
            <person name="Mlenga V."/>
            <person name="Moru K."/>
            <person name="Mozes J."/>
            <person name="Mulrain L."/>
            <person name="Munson G."/>
            <person name="Naylor J."/>
            <person name="Newes C."/>
            <person name="Nguyen C."/>
            <person name="Nguyen N."/>
            <person name="Nguyen T."/>
            <person name="Nicol R."/>
            <person name="Nielsen C."/>
            <person name="Nizzari M."/>
            <person name="Norbu C."/>
            <person name="Norbu N."/>
            <person name="O'donnell P."/>
            <person name="Okoawo O."/>
            <person name="O'leary S."/>
            <person name="Omotosho B."/>
            <person name="O'neill K."/>
            <person name="Osman S."/>
            <person name="Parker S."/>
            <person name="Perrin D."/>
            <person name="Phunkhang P."/>
            <person name="Piqani B."/>
            <person name="Purcell S."/>
            <person name="Rachupka T."/>
            <person name="Ramasamy U."/>
            <person name="Rameau R."/>
            <person name="Ray V."/>
            <person name="Raymond C."/>
            <person name="Retta R."/>
            <person name="Richardson S."/>
            <person name="Rise C."/>
            <person name="Rodriguez J."/>
            <person name="Rogers J."/>
            <person name="Rogov P."/>
            <person name="Rutman M."/>
            <person name="Schupbach R."/>
            <person name="Seaman C."/>
            <person name="Settipalli S."/>
            <person name="Sharpe T."/>
            <person name="Sheridan J."/>
            <person name="Sherpa N."/>
            <person name="Shi J."/>
            <person name="Smirnov S."/>
            <person name="Smith C."/>
            <person name="Sougnez C."/>
            <person name="Spencer B."/>
            <person name="Stalker J."/>
            <person name="Stange-thomann N."/>
            <person name="Stavropoulos S."/>
            <person name="Stetson K."/>
            <person name="Stone C."/>
            <person name="Stone S."/>
            <person name="Stubbs M."/>
            <person name="Talamas J."/>
            <person name="Tchuinga P."/>
            <person name="Tenzing P."/>
            <person name="Tesfaye S."/>
            <person name="Theodore J."/>
            <person name="Thoulutsang Y."/>
            <person name="Topham K."/>
            <person name="Towey S."/>
            <person name="Tsamla T."/>
            <person name="Tsomo N."/>
            <person name="Vallee D."/>
            <person name="Vassiliev H."/>
            <person name="Venkataraman V."/>
            <person name="Vinson J."/>
            <person name="Vo A."/>
            <person name="Wade C."/>
            <person name="Wang S."/>
            <person name="Wangchuk T."/>
            <person name="Wangdi T."/>
            <person name="Whittaker C."/>
            <person name="Wilkinson J."/>
            <person name="Wu Y."/>
            <person name="Wyman D."/>
            <person name="Yadav S."/>
            <person name="Yang S."/>
            <person name="Yang X."/>
            <person name="Yeager S."/>
            <person name="Yee E."/>
            <person name="Young G."/>
            <person name="Zainoun J."/>
            <person name="Zembeck L."/>
            <person name="Zimmer A."/>
            <person name="Zody M."/>
            <person name="Lander E."/>
        </authorList>
    </citation>
    <scope>NUCLEOTIDE SEQUENCE [LARGE SCALE GENOMIC DNA]</scope>
</reference>
<evidence type="ECO:0008006" key="5">
    <source>
        <dbReference type="Google" id="ProtNLM"/>
    </source>
</evidence>
<dbReference type="Proteomes" id="UP000007875">
    <property type="component" value="Unassembled WGS sequence"/>
</dbReference>
<dbReference type="PANTHER" id="PTHR43943">
    <property type="entry name" value="DEHYDROGENASE/REDUCTASE (SDR FAMILY) MEMBER 4"/>
    <property type="match status" value="1"/>
</dbReference>
<organism evidence="3 4">
    <name type="scientific">Ciona savignyi</name>
    <name type="common">Pacific transparent sea squirt</name>
    <dbReference type="NCBI Taxonomy" id="51511"/>
    <lineage>
        <taxon>Eukaryota</taxon>
        <taxon>Metazoa</taxon>
        <taxon>Chordata</taxon>
        <taxon>Tunicata</taxon>
        <taxon>Ascidiacea</taxon>
        <taxon>Phlebobranchia</taxon>
        <taxon>Cionidae</taxon>
        <taxon>Ciona</taxon>
    </lineage>
</organism>
<dbReference type="InterPro" id="IPR020904">
    <property type="entry name" value="Sc_DH/Rdtase_CS"/>
</dbReference>
<dbReference type="PROSITE" id="PS00061">
    <property type="entry name" value="ADH_SHORT"/>
    <property type="match status" value="1"/>
</dbReference>
<dbReference type="PRINTS" id="PR00080">
    <property type="entry name" value="SDRFAMILY"/>
</dbReference>
<reference evidence="3" key="2">
    <citation type="submission" date="2025-08" db="UniProtKB">
        <authorList>
            <consortium name="Ensembl"/>
        </authorList>
    </citation>
    <scope>IDENTIFICATION</scope>
</reference>
<evidence type="ECO:0000256" key="1">
    <source>
        <dbReference type="ARBA" id="ARBA00006484"/>
    </source>
</evidence>
<dbReference type="GO" id="GO:0004090">
    <property type="term" value="F:carbonyl reductase (NADPH) activity"/>
    <property type="evidence" value="ECO:0007669"/>
    <property type="project" value="TreeGrafter"/>
</dbReference>
<comment type="similarity">
    <text evidence="1">Belongs to the short-chain dehydrogenases/reductases (SDR) family.</text>
</comment>
<dbReference type="Ensembl" id="ENSCSAVT00000014486.1">
    <property type="protein sequence ID" value="ENSCSAVP00000014321.1"/>
    <property type="gene ID" value="ENSCSAVG00000008383.1"/>
</dbReference>
<accession>H2Z9Q6</accession>
<dbReference type="Pfam" id="PF13561">
    <property type="entry name" value="adh_short_C2"/>
    <property type="match status" value="1"/>
</dbReference>
<dbReference type="InParanoid" id="H2Z9Q6"/>
<dbReference type="PANTHER" id="PTHR43943:SF2">
    <property type="entry name" value="DEHYDROGENASE_REDUCTASE 4"/>
    <property type="match status" value="1"/>
</dbReference>
<dbReference type="InterPro" id="IPR002347">
    <property type="entry name" value="SDR_fam"/>
</dbReference>
<keyword evidence="4" id="KW-1185">Reference proteome</keyword>
<keyword evidence="2" id="KW-0560">Oxidoreductase</keyword>
<protein>
    <recommendedName>
        <fullName evidence="5">Dehydrogenase/reductase SDR family member 4</fullName>
    </recommendedName>
</protein>
<evidence type="ECO:0000256" key="2">
    <source>
        <dbReference type="ARBA" id="ARBA00023002"/>
    </source>
</evidence>
<dbReference type="AlphaFoldDB" id="H2Z9Q6"/>
<dbReference type="FunCoup" id="H2Z9Q6">
    <property type="interactions" value="105"/>
</dbReference>
<dbReference type="HOGENOM" id="CLU_010194_1_1_1"/>
<dbReference type="FunFam" id="3.40.50.720:FF:000084">
    <property type="entry name" value="Short-chain dehydrogenase reductase"/>
    <property type="match status" value="1"/>
</dbReference>
<dbReference type="eggNOG" id="KOG0725">
    <property type="taxonomic scope" value="Eukaryota"/>
</dbReference>
<evidence type="ECO:0000313" key="4">
    <source>
        <dbReference type="Proteomes" id="UP000007875"/>
    </source>
</evidence>
<dbReference type="Gene3D" id="3.40.50.720">
    <property type="entry name" value="NAD(P)-binding Rossmann-like Domain"/>
    <property type="match status" value="1"/>
</dbReference>
<name>H2Z9Q6_CIOSA</name>
<dbReference type="OMA" id="WEVANVI"/>
<evidence type="ECO:0000313" key="3">
    <source>
        <dbReference type="Ensembl" id="ENSCSAVP00000014321.1"/>
    </source>
</evidence>
<dbReference type="GeneTree" id="ENSGT00940000164342"/>